<evidence type="ECO:0000313" key="1">
    <source>
        <dbReference type="EMBL" id="KAL0933242.1"/>
    </source>
</evidence>
<dbReference type="Proteomes" id="UP000805649">
    <property type="component" value="Unassembled WGS sequence"/>
</dbReference>
<reference evidence="1 2" key="1">
    <citation type="journal article" date="2020" name="Phytopathology">
        <title>Genome Sequence Resources of Colletotrichum truncatum, C. plurivorum, C. musicola, and C. sojae: Four Species Pathogenic to Soybean (Glycine max).</title>
        <authorList>
            <person name="Rogerio F."/>
            <person name="Boufleur T.R."/>
            <person name="Ciampi-Guillardi M."/>
            <person name="Sukno S.A."/>
            <person name="Thon M.R."/>
            <person name="Massola Junior N.S."/>
            <person name="Baroncelli R."/>
        </authorList>
    </citation>
    <scope>NUCLEOTIDE SEQUENCE [LARGE SCALE GENOMIC DNA]</scope>
    <source>
        <strain evidence="1 2">CMES1059</strain>
    </source>
</reference>
<comment type="caution">
    <text evidence="1">The sequence shown here is derived from an EMBL/GenBank/DDBJ whole genome shotgun (WGS) entry which is preliminary data.</text>
</comment>
<gene>
    <name evidence="1" type="ORF">CTRU02_212205</name>
</gene>
<protein>
    <submittedName>
        <fullName evidence="1">Alpha/beta hydrolase (Glycylpeptide N-tetradecanoyltransferase)</fullName>
    </submittedName>
</protein>
<sequence>MSERHSNLSALQISQHPAYATTKWNLQPDSSGFVNVAESRPGGPFPLWYEIHGHGPLKVVWIMGLGGTRNLWKRQTRYFGHENGDRYSCLVFDNRGVGKTATPNCRYNTTEMAKDILDLLRQIGWLDSDSPHYPNDINIAGISLGGMIAQELALLIPQRVQSLILIGTAPRLIRTAPIHSHVLQRILMFLPTGVDSELDHKARRIFSKSFLEAPDNGSLDPNNRFPNNHDRFVAEDLAEREESDGLVRRKGIVLQAIAAGWHHRSSEELGKIGDLVGRSRIMVMHGTHDETIAFSHVDFFKVGFGDGPEYHVFEECGHIPMWERETEFNTRVAEFIYKSANL</sequence>
<organism evidence="1 2">
    <name type="scientific">Colletotrichum truncatum</name>
    <name type="common">Anthracnose fungus</name>
    <name type="synonym">Colletotrichum capsici</name>
    <dbReference type="NCBI Taxonomy" id="5467"/>
    <lineage>
        <taxon>Eukaryota</taxon>
        <taxon>Fungi</taxon>
        <taxon>Dikarya</taxon>
        <taxon>Ascomycota</taxon>
        <taxon>Pezizomycotina</taxon>
        <taxon>Sordariomycetes</taxon>
        <taxon>Hypocreomycetidae</taxon>
        <taxon>Glomerellales</taxon>
        <taxon>Glomerellaceae</taxon>
        <taxon>Colletotrichum</taxon>
        <taxon>Colletotrichum truncatum species complex</taxon>
    </lineage>
</organism>
<accession>A0ACC3YPW3</accession>
<dbReference type="EMBL" id="VUJX02000008">
    <property type="protein sequence ID" value="KAL0933242.1"/>
    <property type="molecule type" value="Genomic_DNA"/>
</dbReference>
<keyword evidence="1" id="KW-0378">Hydrolase</keyword>
<keyword evidence="2" id="KW-1185">Reference proteome</keyword>
<evidence type="ECO:0000313" key="2">
    <source>
        <dbReference type="Proteomes" id="UP000805649"/>
    </source>
</evidence>
<proteinExistence type="predicted"/>
<name>A0ACC3YPW3_COLTU</name>